<comment type="caution">
    <text evidence="2">The sequence shown here is derived from an EMBL/GenBank/DDBJ whole genome shotgun (WGS) entry which is preliminary data.</text>
</comment>
<feature type="region of interest" description="Disordered" evidence="1">
    <location>
        <begin position="62"/>
        <end position="92"/>
    </location>
</feature>
<gene>
    <name evidence="2" type="ORF">Tco_0858428</name>
</gene>
<accession>A0ABQ5BCX8</accession>
<keyword evidence="3" id="KW-1185">Reference proteome</keyword>
<feature type="compositionally biased region" description="Basic and acidic residues" evidence="1">
    <location>
        <begin position="69"/>
        <end position="78"/>
    </location>
</feature>
<protein>
    <submittedName>
        <fullName evidence="2">Uncharacterized protein</fullName>
    </submittedName>
</protein>
<dbReference type="Proteomes" id="UP001151760">
    <property type="component" value="Unassembled WGS sequence"/>
</dbReference>
<name>A0ABQ5BCX8_9ASTR</name>
<sequence>MQGGSSSFQTPANNSFFNMGTPTNWQTPMPSQPGSSNWQSHMPLCTPTPNWQPPIPSHPCDAGLCNPNKLDRSRREQRPSVYMQSPYTDLPPTTVLPKKQVDKTKKKCKNANVSPLNLGNAFAYDNVGGDDVVITGVHDTGIYFTYQNVDPNKQMDAWIELLIRRRP</sequence>
<evidence type="ECO:0000313" key="3">
    <source>
        <dbReference type="Proteomes" id="UP001151760"/>
    </source>
</evidence>
<proteinExistence type="predicted"/>
<dbReference type="EMBL" id="BQNB010013064">
    <property type="protein sequence ID" value="GJT11386.1"/>
    <property type="molecule type" value="Genomic_DNA"/>
</dbReference>
<reference evidence="2" key="1">
    <citation type="journal article" date="2022" name="Int. J. Mol. Sci.">
        <title>Draft Genome of Tanacetum Coccineum: Genomic Comparison of Closely Related Tanacetum-Family Plants.</title>
        <authorList>
            <person name="Yamashiro T."/>
            <person name="Shiraishi A."/>
            <person name="Nakayama K."/>
            <person name="Satake H."/>
        </authorList>
    </citation>
    <scope>NUCLEOTIDE SEQUENCE</scope>
</reference>
<feature type="region of interest" description="Disordered" evidence="1">
    <location>
        <begin position="1"/>
        <end position="40"/>
    </location>
</feature>
<evidence type="ECO:0000256" key="1">
    <source>
        <dbReference type="SAM" id="MobiDB-lite"/>
    </source>
</evidence>
<reference evidence="2" key="2">
    <citation type="submission" date="2022-01" db="EMBL/GenBank/DDBJ databases">
        <authorList>
            <person name="Yamashiro T."/>
            <person name="Shiraishi A."/>
            <person name="Satake H."/>
            <person name="Nakayama K."/>
        </authorList>
    </citation>
    <scope>NUCLEOTIDE SEQUENCE</scope>
</reference>
<organism evidence="2 3">
    <name type="scientific">Tanacetum coccineum</name>
    <dbReference type="NCBI Taxonomy" id="301880"/>
    <lineage>
        <taxon>Eukaryota</taxon>
        <taxon>Viridiplantae</taxon>
        <taxon>Streptophyta</taxon>
        <taxon>Embryophyta</taxon>
        <taxon>Tracheophyta</taxon>
        <taxon>Spermatophyta</taxon>
        <taxon>Magnoliopsida</taxon>
        <taxon>eudicotyledons</taxon>
        <taxon>Gunneridae</taxon>
        <taxon>Pentapetalae</taxon>
        <taxon>asterids</taxon>
        <taxon>campanulids</taxon>
        <taxon>Asterales</taxon>
        <taxon>Asteraceae</taxon>
        <taxon>Asteroideae</taxon>
        <taxon>Anthemideae</taxon>
        <taxon>Anthemidinae</taxon>
        <taxon>Tanacetum</taxon>
    </lineage>
</organism>
<evidence type="ECO:0000313" key="2">
    <source>
        <dbReference type="EMBL" id="GJT11386.1"/>
    </source>
</evidence>